<name>A0ABT9KI01_9ACTN</name>
<dbReference type="GO" id="GO:0003905">
    <property type="term" value="F:alkylbase DNA N-glycosylase activity"/>
    <property type="evidence" value="ECO:0007669"/>
    <property type="project" value="UniProtKB-EC"/>
</dbReference>
<gene>
    <name evidence="3" type="ORF">JOF35_000318</name>
</gene>
<keyword evidence="4" id="KW-1185">Reference proteome</keyword>
<keyword evidence="3" id="KW-0326">Glycosidase</keyword>
<proteinExistence type="predicted"/>
<keyword evidence="2" id="KW-0234">DNA repair</keyword>
<evidence type="ECO:0000256" key="2">
    <source>
        <dbReference type="ARBA" id="ARBA00023204"/>
    </source>
</evidence>
<dbReference type="Proteomes" id="UP001234880">
    <property type="component" value="Unassembled WGS sequence"/>
</dbReference>
<organism evidence="3 4">
    <name type="scientific">Streptomyces demainii</name>
    <dbReference type="NCBI Taxonomy" id="588122"/>
    <lineage>
        <taxon>Bacteria</taxon>
        <taxon>Bacillati</taxon>
        <taxon>Actinomycetota</taxon>
        <taxon>Actinomycetes</taxon>
        <taxon>Kitasatosporales</taxon>
        <taxon>Streptomycetaceae</taxon>
        <taxon>Streptomyces</taxon>
    </lineage>
</organism>
<dbReference type="EMBL" id="JAURUE010000001">
    <property type="protein sequence ID" value="MDP9608041.1"/>
    <property type="molecule type" value="Genomic_DNA"/>
</dbReference>
<dbReference type="SUPFAM" id="SSF48150">
    <property type="entry name" value="DNA-glycosylase"/>
    <property type="match status" value="1"/>
</dbReference>
<dbReference type="InterPro" id="IPR051912">
    <property type="entry name" value="Alkylbase_DNA_Glycosylase/TA"/>
</dbReference>
<dbReference type="PANTHER" id="PTHR43003">
    <property type="entry name" value="DNA-3-METHYLADENINE GLYCOSYLASE"/>
    <property type="match status" value="1"/>
</dbReference>
<keyword evidence="1" id="KW-0227">DNA damage</keyword>
<dbReference type="PANTHER" id="PTHR43003:SF5">
    <property type="entry name" value="DNA-3-METHYLADENINE GLYCOSYLASE"/>
    <property type="match status" value="1"/>
</dbReference>
<dbReference type="Gene3D" id="1.10.340.30">
    <property type="entry name" value="Hypothetical protein, domain 2"/>
    <property type="match status" value="1"/>
</dbReference>
<keyword evidence="3" id="KW-0378">Hydrolase</keyword>
<evidence type="ECO:0000313" key="3">
    <source>
        <dbReference type="EMBL" id="MDP9608041.1"/>
    </source>
</evidence>
<comment type="caution">
    <text evidence="3">The sequence shown here is derived from an EMBL/GenBank/DDBJ whole genome shotgun (WGS) entry which is preliminary data.</text>
</comment>
<accession>A0ABT9KI01</accession>
<dbReference type="EC" id="3.2.2.21" evidence="3"/>
<dbReference type="InterPro" id="IPR011257">
    <property type="entry name" value="DNA_glycosylase"/>
</dbReference>
<evidence type="ECO:0000313" key="4">
    <source>
        <dbReference type="Proteomes" id="UP001234880"/>
    </source>
</evidence>
<dbReference type="RefSeq" id="WP_066028286.1">
    <property type="nucleotide sequence ID" value="NZ_JAURUE010000001.1"/>
</dbReference>
<evidence type="ECO:0000256" key="1">
    <source>
        <dbReference type="ARBA" id="ARBA00022763"/>
    </source>
</evidence>
<reference evidence="3 4" key="1">
    <citation type="submission" date="2023-07" db="EMBL/GenBank/DDBJ databases">
        <title>Sequencing the genomes of 1000 actinobacteria strains.</title>
        <authorList>
            <person name="Klenk H.-P."/>
        </authorList>
    </citation>
    <scope>NUCLEOTIDE SEQUENCE [LARGE SCALE GENOMIC DNA]</scope>
    <source>
        <strain evidence="3 4">DSM 41600</strain>
    </source>
</reference>
<protein>
    <submittedName>
        <fullName evidence="3">DNA-3-methyladenine glycosylase II</fullName>
        <ecNumber evidence="3">3.2.2.21</ecNumber>
    </submittedName>
</protein>
<sequence>MTTTTVITEHPAWHEAPGGATLRVVEHQGGRWLAHWQGAAGLTLRRTDVADPEAKAEAPPLTRTAAAGLPPHPEAVALVDELALLGTVTRLTNPSLWDAITTAILRQVVRAQQARSVYRRWCAAYGSTIETSAGTVALTPGPEVVLGLDDEQFAAAGALFHRTALRAAARAYLKHGETWRRLDPDDLVKALDDVPRIGPWTASAAAADYTGDHAVYPYSDLAVRTWARRAAPDFDWPGSEREFGALWRRWAPNRVELHALTLFTLAWGSHARITRQPGGSTHRT</sequence>